<proteinExistence type="predicted"/>
<dbReference type="InterPro" id="IPR015207">
    <property type="entry name" value="DUF1931"/>
</dbReference>
<protein>
    <submittedName>
        <fullName evidence="1">DUF1931 family protein</fullName>
    </submittedName>
</protein>
<sequence>MTDVTGVTGIPEFKRFFRSAGRVDVDKDDLRRFWAFVDQKIDDIAIAGRNSASWNGRDVIAPQDLPITKGLQERMREFDKLDEADEIRQLLRGAVRRPPADVTFSEETEDMLPEVFGGISIALARSFRIVDPHVTNPSTEHWERGFDLFRMLL</sequence>
<dbReference type="Pfam" id="PF09123">
    <property type="entry name" value="DUF1931"/>
    <property type="match status" value="1"/>
</dbReference>
<reference evidence="1 2" key="1">
    <citation type="submission" date="2022-03" db="EMBL/GenBank/DDBJ databases">
        <title>Pseudonocardia alaer sp. nov., a novel actinomycete isolated from reed forest soil.</title>
        <authorList>
            <person name="Wang L."/>
        </authorList>
    </citation>
    <scope>NUCLEOTIDE SEQUENCE [LARGE SCALE GENOMIC DNA]</scope>
    <source>
        <strain evidence="1 2">Y-16303</strain>
    </source>
</reference>
<name>A0ABS9TAX4_9PSEU</name>
<dbReference type="SUPFAM" id="SSF47113">
    <property type="entry name" value="Histone-fold"/>
    <property type="match status" value="1"/>
</dbReference>
<accession>A0ABS9TAX4</accession>
<evidence type="ECO:0000313" key="2">
    <source>
        <dbReference type="Proteomes" id="UP001299970"/>
    </source>
</evidence>
<evidence type="ECO:0000313" key="1">
    <source>
        <dbReference type="EMBL" id="MCH6165700.1"/>
    </source>
</evidence>
<gene>
    <name evidence="1" type="ORF">MMF94_08405</name>
</gene>
<comment type="caution">
    <text evidence="1">The sequence shown here is derived from an EMBL/GenBank/DDBJ whole genome shotgun (WGS) entry which is preliminary data.</text>
</comment>
<dbReference type="Gene3D" id="1.10.20.10">
    <property type="entry name" value="Histone, subunit A"/>
    <property type="match status" value="1"/>
</dbReference>
<organism evidence="1 2">
    <name type="scientific">Pseudonocardia alaniniphila</name>
    <dbReference type="NCBI Taxonomy" id="75291"/>
    <lineage>
        <taxon>Bacteria</taxon>
        <taxon>Bacillati</taxon>
        <taxon>Actinomycetota</taxon>
        <taxon>Actinomycetes</taxon>
        <taxon>Pseudonocardiales</taxon>
        <taxon>Pseudonocardiaceae</taxon>
        <taxon>Pseudonocardia</taxon>
    </lineage>
</organism>
<dbReference type="Proteomes" id="UP001299970">
    <property type="component" value="Unassembled WGS sequence"/>
</dbReference>
<dbReference type="EMBL" id="JAKXMK010000006">
    <property type="protein sequence ID" value="MCH6165700.1"/>
    <property type="molecule type" value="Genomic_DNA"/>
</dbReference>
<dbReference type="RefSeq" id="WP_241035724.1">
    <property type="nucleotide sequence ID" value="NZ_BAAAJF010000024.1"/>
</dbReference>
<dbReference type="CDD" id="cd22923">
    <property type="entry name" value="HFD_Aq328-like_rpt2"/>
    <property type="match status" value="1"/>
</dbReference>
<dbReference type="InterPro" id="IPR009072">
    <property type="entry name" value="Histone-fold"/>
</dbReference>
<keyword evidence="2" id="KW-1185">Reference proteome</keyword>